<dbReference type="SMART" id="SM00886">
    <property type="entry name" value="Dabb"/>
    <property type="match status" value="1"/>
</dbReference>
<accession>A0A1I2NLE3</accession>
<evidence type="ECO:0000313" key="2">
    <source>
        <dbReference type="EMBL" id="SFG03850.1"/>
    </source>
</evidence>
<dbReference type="EMBL" id="FOOE01000022">
    <property type="protein sequence ID" value="SFG03850.1"/>
    <property type="molecule type" value="Genomic_DNA"/>
</dbReference>
<organism evidence="2 3">
    <name type="scientific">Clostridium cadaveris</name>
    <dbReference type="NCBI Taxonomy" id="1529"/>
    <lineage>
        <taxon>Bacteria</taxon>
        <taxon>Bacillati</taxon>
        <taxon>Bacillota</taxon>
        <taxon>Clostridia</taxon>
        <taxon>Eubacteriales</taxon>
        <taxon>Clostridiaceae</taxon>
        <taxon>Clostridium</taxon>
    </lineage>
</organism>
<feature type="domain" description="Stress-response A/B barrel" evidence="1">
    <location>
        <begin position="2"/>
        <end position="98"/>
    </location>
</feature>
<evidence type="ECO:0000259" key="1">
    <source>
        <dbReference type="PROSITE" id="PS51502"/>
    </source>
</evidence>
<dbReference type="InterPro" id="IPR013097">
    <property type="entry name" value="Dabb"/>
</dbReference>
<dbReference type="SUPFAM" id="SSF54909">
    <property type="entry name" value="Dimeric alpha+beta barrel"/>
    <property type="match status" value="1"/>
</dbReference>
<dbReference type="OrthoDB" id="9808130at2"/>
<dbReference type="Gene3D" id="3.30.70.100">
    <property type="match status" value="1"/>
</dbReference>
<gene>
    <name evidence="2" type="ORF">SAMN04487885_12230</name>
</gene>
<dbReference type="STRING" id="1529.SAMN04487885_12230"/>
<dbReference type="InterPro" id="IPR011008">
    <property type="entry name" value="Dimeric_a/b-barrel"/>
</dbReference>
<dbReference type="PANTHER" id="PTHR37832">
    <property type="entry name" value="BLL2683 PROTEIN"/>
    <property type="match status" value="1"/>
</dbReference>
<dbReference type="AlphaFoldDB" id="A0A1I2NLE3"/>
<evidence type="ECO:0000313" key="3">
    <source>
        <dbReference type="Proteomes" id="UP000182135"/>
    </source>
</evidence>
<proteinExistence type="predicted"/>
<dbReference type="PANTHER" id="PTHR37832:SF1">
    <property type="entry name" value="STRESS-RESPONSE A_B BARREL DOMAIN-CONTAINING PROTEIN"/>
    <property type="match status" value="1"/>
</dbReference>
<sequence length="100" mass="11654">MIKHIVMWKLKDFSNGNDKNQNAQIIKERLEKLPEIIEEVSFLEVGIDISNTSSSYDVVLCSEFESEEKLKAYATHPEHLKIVEFITEVKEERIVVNYIV</sequence>
<name>A0A1I2NLE3_9CLOT</name>
<dbReference type="Pfam" id="PF07876">
    <property type="entry name" value="Dabb"/>
    <property type="match status" value="1"/>
</dbReference>
<dbReference type="RefSeq" id="WP_074846117.1">
    <property type="nucleotide sequence ID" value="NZ_FOOE01000022.1"/>
</dbReference>
<dbReference type="eggNOG" id="COG4627">
    <property type="taxonomic scope" value="Bacteria"/>
</dbReference>
<dbReference type="Proteomes" id="UP000182135">
    <property type="component" value="Unassembled WGS sequence"/>
</dbReference>
<dbReference type="PROSITE" id="PS51502">
    <property type="entry name" value="S_R_A_B_BARREL"/>
    <property type="match status" value="1"/>
</dbReference>
<keyword evidence="3" id="KW-1185">Reference proteome</keyword>
<reference evidence="2 3" key="1">
    <citation type="submission" date="2016-10" db="EMBL/GenBank/DDBJ databases">
        <authorList>
            <person name="de Groot N.N."/>
        </authorList>
    </citation>
    <scope>NUCLEOTIDE SEQUENCE [LARGE SCALE GENOMIC DNA]</scope>
    <source>
        <strain evidence="2 3">NLAE-zl-G419</strain>
    </source>
</reference>
<protein>
    <submittedName>
        <fullName evidence="2">Stress responsive A/B Barrel Domain</fullName>
    </submittedName>
</protein>